<evidence type="ECO:0000256" key="5">
    <source>
        <dbReference type="ARBA" id="ARBA00022679"/>
    </source>
</evidence>
<dbReference type="InterPro" id="IPR018314">
    <property type="entry name" value="RsmB/NOL1/NOP2-like_CS"/>
</dbReference>
<dbReference type="SUPFAM" id="SSF53335">
    <property type="entry name" value="S-adenosyl-L-methionine-dependent methyltransferases"/>
    <property type="match status" value="1"/>
</dbReference>
<evidence type="ECO:0000313" key="11">
    <source>
        <dbReference type="EMBL" id="PNI04179.1"/>
    </source>
</evidence>
<dbReference type="RefSeq" id="WP_102966581.1">
    <property type="nucleotide sequence ID" value="NZ_POSK01000009.1"/>
</dbReference>
<feature type="binding site" evidence="8 9">
    <location>
        <position position="148"/>
    </location>
    <ligand>
        <name>S-adenosyl-L-methionine</name>
        <dbReference type="ChEBI" id="CHEBI:59789"/>
    </ligand>
</feature>
<keyword evidence="3 8" id="KW-0698">rRNA processing</keyword>
<name>A0A2J8I0W7_VIBDI</name>
<dbReference type="InterPro" id="IPR031341">
    <property type="entry name" value="Methyltr_RsmF_N"/>
</dbReference>
<dbReference type="InterPro" id="IPR048457">
    <property type="entry name" value="YebU_pre-PUA_dom"/>
</dbReference>
<comment type="subcellular location">
    <subcellularLocation>
        <location evidence="8">Cytoplasm</location>
    </subcellularLocation>
</comment>
<gene>
    <name evidence="8" type="primary">rsmF</name>
    <name evidence="11" type="ORF">C1N32_14390</name>
</gene>
<evidence type="ECO:0000256" key="7">
    <source>
        <dbReference type="ARBA" id="ARBA00022884"/>
    </source>
</evidence>
<dbReference type="Proteomes" id="UP000236449">
    <property type="component" value="Unassembled WGS sequence"/>
</dbReference>
<dbReference type="Pfam" id="PF21150">
    <property type="entry name" value="YebU_pre-PUA_dom"/>
    <property type="match status" value="1"/>
</dbReference>
<proteinExistence type="inferred from homology"/>
<dbReference type="EMBL" id="POSK01000009">
    <property type="protein sequence ID" value="PNI04179.1"/>
    <property type="molecule type" value="Genomic_DNA"/>
</dbReference>
<dbReference type="InterPro" id="IPR023267">
    <property type="entry name" value="RCMT"/>
</dbReference>
<dbReference type="AlphaFoldDB" id="A0A2J8I0W7"/>
<protein>
    <recommendedName>
        <fullName evidence="8">Ribosomal RNA small subunit methyltransferase F</fullName>
        <ecNumber evidence="8">2.1.1.178</ecNumber>
    </recommendedName>
    <alternativeName>
        <fullName evidence="8">16S rRNA m5C1407 methyltransferase</fullName>
    </alternativeName>
    <alternativeName>
        <fullName evidence="8">rRNA (cytosine-C(5)-)-methyltransferase RsmF</fullName>
    </alternativeName>
</protein>
<evidence type="ECO:0000256" key="8">
    <source>
        <dbReference type="HAMAP-Rule" id="MF_01579"/>
    </source>
</evidence>
<dbReference type="GO" id="GO:0070475">
    <property type="term" value="P:rRNA base methylation"/>
    <property type="evidence" value="ECO:0007669"/>
    <property type="project" value="TreeGrafter"/>
</dbReference>
<dbReference type="CDD" id="cd02440">
    <property type="entry name" value="AdoMet_MTases"/>
    <property type="match status" value="1"/>
</dbReference>
<comment type="function">
    <text evidence="8">Specifically methylates the cytosine at position 1407 (m5C1407) of 16S rRNA.</text>
</comment>
<comment type="catalytic activity">
    <reaction evidence="8">
        <text>cytidine(1407) in 16S rRNA + S-adenosyl-L-methionine = 5-methylcytidine(1407) in 16S rRNA + S-adenosyl-L-homocysteine + H(+)</text>
        <dbReference type="Rhea" id="RHEA:42756"/>
        <dbReference type="Rhea" id="RHEA-COMP:10223"/>
        <dbReference type="Rhea" id="RHEA-COMP:10224"/>
        <dbReference type="ChEBI" id="CHEBI:15378"/>
        <dbReference type="ChEBI" id="CHEBI:57856"/>
        <dbReference type="ChEBI" id="CHEBI:59789"/>
        <dbReference type="ChEBI" id="CHEBI:74483"/>
        <dbReference type="ChEBI" id="CHEBI:82748"/>
        <dbReference type="EC" id="2.1.1.178"/>
    </reaction>
</comment>
<reference evidence="11 12" key="1">
    <citation type="submission" date="2018-01" db="EMBL/GenBank/DDBJ databases">
        <title>Draft genome sequences of six Vibrio diazotrophicus strains isolated from deep-sea sediments of the Baltic Sea.</title>
        <authorList>
            <person name="Castillo D."/>
            <person name="Vandieken V."/>
            <person name="Chiang O."/>
            <person name="Middelboe M."/>
        </authorList>
    </citation>
    <scope>NUCLEOTIDE SEQUENCE [LARGE SCALE GENOMIC DNA]</scope>
    <source>
        <strain evidence="11 12">60.27F</strain>
    </source>
</reference>
<comment type="similarity">
    <text evidence="1 8 9">Belongs to the class I-like SAM-binding methyltransferase superfamily. RsmB/NOP family.</text>
</comment>
<keyword evidence="6 8" id="KW-0949">S-adenosyl-L-methionine</keyword>
<dbReference type="InterPro" id="IPR001678">
    <property type="entry name" value="MeTrfase_RsmB-F_NOP2_dom"/>
</dbReference>
<dbReference type="EC" id="2.1.1.178" evidence="8"/>
<dbReference type="Pfam" id="PF17125">
    <property type="entry name" value="Methyltr_RsmF_N"/>
    <property type="match status" value="1"/>
</dbReference>
<keyword evidence="5 8" id="KW-0808">Transferase</keyword>
<evidence type="ECO:0000313" key="12">
    <source>
        <dbReference type="Proteomes" id="UP000236449"/>
    </source>
</evidence>
<evidence type="ECO:0000256" key="4">
    <source>
        <dbReference type="ARBA" id="ARBA00022603"/>
    </source>
</evidence>
<dbReference type="OrthoDB" id="9810297at2"/>
<evidence type="ECO:0000259" key="10">
    <source>
        <dbReference type="PROSITE" id="PS51686"/>
    </source>
</evidence>
<dbReference type="Pfam" id="PF01189">
    <property type="entry name" value="Methyltr_RsmB-F"/>
    <property type="match status" value="1"/>
</dbReference>
<organism evidence="11 12">
    <name type="scientific">Vibrio diazotrophicus</name>
    <dbReference type="NCBI Taxonomy" id="685"/>
    <lineage>
        <taxon>Bacteria</taxon>
        <taxon>Pseudomonadati</taxon>
        <taxon>Pseudomonadota</taxon>
        <taxon>Gammaproteobacteria</taxon>
        <taxon>Vibrionales</taxon>
        <taxon>Vibrionaceae</taxon>
        <taxon>Vibrio</taxon>
    </lineage>
</organism>
<evidence type="ECO:0000256" key="6">
    <source>
        <dbReference type="ARBA" id="ARBA00022691"/>
    </source>
</evidence>
<feature type="active site" description="Nucleophile" evidence="8 9">
    <location>
        <position position="246"/>
    </location>
</feature>
<sequence>MHPNISFPELFLSSMAEILPPELNMEDFIAACQRPLRKSVRVNTLKISVEEFKKRAEDKGWALEPVPWCDTGFWIDADESNVPLGNAAEHMAGLFYIQEASSMMPVSALFTAKDNPYLSVLDTAAAPGSKTTQIAALMQNNGILVANEFSASRVKVLHANIERCGIRNTALTNFDGRVFGSWLPEQFDAVLLDAPCSGEGTIRKDPDSLKNWSKESIHSIADTQKELIESAFQALKVGGVLVYSTCTLSREENQDVCQHLKQTFGDAVSFESLASLFPEANKALTEEGFLHIFPQVYDCEGFFVARIRKNASVETPAVKKRLGKFPFEKANAKISSDVNQELKKCLGISLPENSSVWLRDNDVWLFPDALEPMLGELRFSRMGIKIAETHKKGYRWQHQVATTLATGKEACCIELSIEDAREWYMGRDVRPQGQSGQGEVIVRFGNDVIGLGKWVGNRVKNGLPRELVRDKNLF</sequence>
<dbReference type="PANTHER" id="PTHR22807:SF30">
    <property type="entry name" value="28S RRNA (CYTOSINE(4447)-C(5))-METHYLTRANSFERASE-RELATED"/>
    <property type="match status" value="1"/>
</dbReference>
<dbReference type="PRINTS" id="PR02008">
    <property type="entry name" value="RCMTFAMILY"/>
</dbReference>
<dbReference type="InterPro" id="IPR049560">
    <property type="entry name" value="MeTrfase_RsmB-F_NOP2_cat"/>
</dbReference>
<feature type="binding site" evidence="8 9">
    <location>
        <begin position="124"/>
        <end position="130"/>
    </location>
    <ligand>
        <name>S-adenosyl-L-methionine</name>
        <dbReference type="ChEBI" id="CHEBI:59789"/>
    </ligand>
</feature>
<accession>A0A2J8I0W7</accession>
<dbReference type="HAMAP" id="MF_01579">
    <property type="entry name" value="16SrRNA_methyltr_F"/>
    <property type="match status" value="1"/>
</dbReference>
<evidence type="ECO:0000256" key="1">
    <source>
        <dbReference type="ARBA" id="ARBA00007494"/>
    </source>
</evidence>
<dbReference type="NCBIfam" id="NF008898">
    <property type="entry name" value="PRK11933.1"/>
    <property type="match status" value="1"/>
</dbReference>
<keyword evidence="4 8" id="KW-0489">Methyltransferase</keyword>
<feature type="binding site" evidence="8 9">
    <location>
        <position position="193"/>
    </location>
    <ligand>
        <name>S-adenosyl-L-methionine</name>
        <dbReference type="ChEBI" id="CHEBI:59789"/>
    </ligand>
</feature>
<dbReference type="GO" id="GO:0003723">
    <property type="term" value="F:RNA binding"/>
    <property type="evidence" value="ECO:0007669"/>
    <property type="project" value="UniProtKB-UniRule"/>
</dbReference>
<dbReference type="Pfam" id="PF13636">
    <property type="entry name" value="Methyltranf_PUA"/>
    <property type="match status" value="1"/>
</dbReference>
<feature type="domain" description="SAM-dependent MTase RsmB/NOP-type" evidence="10">
    <location>
        <begin position="28"/>
        <end position="310"/>
    </location>
</feature>
<comment type="caution">
    <text evidence="11">The sequence shown here is derived from an EMBL/GenBank/DDBJ whole genome shotgun (WGS) entry which is preliminary data.</text>
</comment>
<feature type="binding site" evidence="8 9">
    <location>
        <position position="175"/>
    </location>
    <ligand>
        <name>S-adenosyl-L-methionine</name>
        <dbReference type="ChEBI" id="CHEBI:59789"/>
    </ligand>
</feature>
<keyword evidence="7 8" id="KW-0694">RNA-binding</keyword>
<dbReference type="GO" id="GO:0009383">
    <property type="term" value="F:rRNA (cytosine-C5-)-methyltransferase activity"/>
    <property type="evidence" value="ECO:0007669"/>
    <property type="project" value="TreeGrafter"/>
</dbReference>
<evidence type="ECO:0000256" key="3">
    <source>
        <dbReference type="ARBA" id="ARBA00022552"/>
    </source>
</evidence>
<dbReference type="PROSITE" id="PS01153">
    <property type="entry name" value="NOL1_NOP2_SUN"/>
    <property type="match status" value="1"/>
</dbReference>
<dbReference type="GO" id="GO:0005737">
    <property type="term" value="C:cytoplasm"/>
    <property type="evidence" value="ECO:0007669"/>
    <property type="project" value="UniProtKB-SubCell"/>
</dbReference>
<dbReference type="InterPro" id="IPR027391">
    <property type="entry name" value="Nol1_Nop2_Fmu_2"/>
</dbReference>
<dbReference type="PROSITE" id="PS51686">
    <property type="entry name" value="SAM_MT_RSMB_NOP"/>
    <property type="match status" value="1"/>
</dbReference>
<dbReference type="PANTHER" id="PTHR22807">
    <property type="entry name" value="NOP2 YEAST -RELATED NOL1/NOP2/FMU SUN DOMAIN-CONTAINING"/>
    <property type="match status" value="1"/>
</dbReference>
<dbReference type="NCBIfam" id="TIGR00446">
    <property type="entry name" value="nop2p"/>
    <property type="match status" value="1"/>
</dbReference>
<dbReference type="Gene3D" id="3.40.50.150">
    <property type="entry name" value="Vaccinia Virus protein VP39"/>
    <property type="match status" value="1"/>
</dbReference>
<dbReference type="InterPro" id="IPR029063">
    <property type="entry name" value="SAM-dependent_MTases_sf"/>
</dbReference>
<keyword evidence="2 8" id="KW-0963">Cytoplasm</keyword>
<dbReference type="InterPro" id="IPR011023">
    <property type="entry name" value="Nop2p"/>
</dbReference>
<evidence type="ECO:0000256" key="9">
    <source>
        <dbReference type="PROSITE-ProRule" id="PRU01023"/>
    </source>
</evidence>
<dbReference type="Gene3D" id="3.10.450.720">
    <property type="match status" value="1"/>
</dbReference>
<dbReference type="InterPro" id="IPR023545">
    <property type="entry name" value="rRNA_ssu_MeTfrase_F"/>
</dbReference>
<evidence type="ECO:0000256" key="2">
    <source>
        <dbReference type="ARBA" id="ARBA00022490"/>
    </source>
</evidence>